<feature type="transmembrane region" description="Helical" evidence="1">
    <location>
        <begin position="7"/>
        <end position="30"/>
    </location>
</feature>
<proteinExistence type="predicted"/>
<evidence type="ECO:0000256" key="1">
    <source>
        <dbReference type="SAM" id="Phobius"/>
    </source>
</evidence>
<reference evidence="3" key="1">
    <citation type="journal article" date="2019" name="Int. J. Syst. Evol. Microbiol.">
        <title>The Global Catalogue of Microorganisms (GCM) 10K type strain sequencing project: providing services to taxonomists for standard genome sequencing and annotation.</title>
        <authorList>
            <consortium name="The Broad Institute Genomics Platform"/>
            <consortium name="The Broad Institute Genome Sequencing Center for Infectious Disease"/>
            <person name="Wu L."/>
            <person name="Ma J."/>
        </authorList>
    </citation>
    <scope>NUCLEOTIDE SEQUENCE [LARGE SCALE GENOMIC DNA]</scope>
    <source>
        <strain evidence="3">CGMCC 1.15959</strain>
    </source>
</reference>
<gene>
    <name evidence="2" type="ORF">GCM10011515_00970</name>
</gene>
<keyword evidence="1" id="KW-1133">Transmembrane helix</keyword>
<keyword evidence="1" id="KW-0472">Membrane</keyword>
<name>A0ABQ1RYH5_9SPHN</name>
<evidence type="ECO:0000313" key="3">
    <source>
        <dbReference type="Proteomes" id="UP000619041"/>
    </source>
</evidence>
<keyword evidence="3" id="KW-1185">Reference proteome</keyword>
<dbReference type="EMBL" id="BMKL01000001">
    <property type="protein sequence ID" value="GGD85079.1"/>
    <property type="molecule type" value="Genomic_DNA"/>
</dbReference>
<dbReference type="Proteomes" id="UP000619041">
    <property type="component" value="Unassembled WGS sequence"/>
</dbReference>
<evidence type="ECO:0008006" key="4">
    <source>
        <dbReference type="Google" id="ProtNLM"/>
    </source>
</evidence>
<accession>A0ABQ1RYH5</accession>
<sequence>MRKWHRWLSVFFAVFMLWIAVTGLLGHLAAWSGEAASAGAAEVAPPAGFVCPEGWRCMPPKPEQTGLASLTGFFHHIHSGSEFGKAGEAISFLSGLALLFFSLSGVWMYVRMWRERARRGARDRWFWK</sequence>
<protein>
    <recommendedName>
        <fullName evidence="4">PepSY domain-containing protein</fullName>
    </recommendedName>
</protein>
<evidence type="ECO:0000313" key="2">
    <source>
        <dbReference type="EMBL" id="GGD85079.1"/>
    </source>
</evidence>
<organism evidence="2 3">
    <name type="scientific">Tsuneonella deserti</name>
    <dbReference type="NCBI Taxonomy" id="2035528"/>
    <lineage>
        <taxon>Bacteria</taxon>
        <taxon>Pseudomonadati</taxon>
        <taxon>Pseudomonadota</taxon>
        <taxon>Alphaproteobacteria</taxon>
        <taxon>Sphingomonadales</taxon>
        <taxon>Erythrobacteraceae</taxon>
        <taxon>Tsuneonella</taxon>
    </lineage>
</organism>
<comment type="caution">
    <text evidence="2">The sequence shown here is derived from an EMBL/GenBank/DDBJ whole genome shotgun (WGS) entry which is preliminary data.</text>
</comment>
<feature type="transmembrane region" description="Helical" evidence="1">
    <location>
        <begin position="89"/>
        <end position="110"/>
    </location>
</feature>
<keyword evidence="1" id="KW-0812">Transmembrane</keyword>